<accession>A0ABV2L3A1</accession>
<dbReference type="Proteomes" id="UP001549145">
    <property type="component" value="Unassembled WGS sequence"/>
</dbReference>
<organism evidence="1 2">
    <name type="scientific">Methylobacterium goesingense</name>
    <dbReference type="NCBI Taxonomy" id="243690"/>
    <lineage>
        <taxon>Bacteria</taxon>
        <taxon>Pseudomonadati</taxon>
        <taxon>Pseudomonadota</taxon>
        <taxon>Alphaproteobacteria</taxon>
        <taxon>Hyphomicrobiales</taxon>
        <taxon>Methylobacteriaceae</taxon>
        <taxon>Methylobacterium</taxon>
    </lineage>
</organism>
<proteinExistence type="predicted"/>
<name>A0ABV2L3A1_9HYPH</name>
<evidence type="ECO:0000313" key="1">
    <source>
        <dbReference type="EMBL" id="MET3692307.1"/>
    </source>
</evidence>
<evidence type="ECO:0000313" key="2">
    <source>
        <dbReference type="Proteomes" id="UP001549145"/>
    </source>
</evidence>
<dbReference type="EMBL" id="JBEPMM010000004">
    <property type="protein sequence ID" value="MET3692307.1"/>
    <property type="molecule type" value="Genomic_DNA"/>
</dbReference>
<keyword evidence="2" id="KW-1185">Reference proteome</keyword>
<protein>
    <recommendedName>
        <fullName evidence="3">GNAT family N-acetyltransferase</fullName>
    </recommendedName>
</protein>
<gene>
    <name evidence="1" type="ORF">ABID43_001843</name>
</gene>
<sequence>MQFGIHTLHVNAAPDAVGFYEATDWHRFAWDAAELVGHAIDGIQMRKILMP</sequence>
<comment type="caution">
    <text evidence="1">The sequence shown here is derived from an EMBL/GenBank/DDBJ whole genome shotgun (WGS) entry which is preliminary data.</text>
</comment>
<evidence type="ECO:0008006" key="3">
    <source>
        <dbReference type="Google" id="ProtNLM"/>
    </source>
</evidence>
<reference evidence="1 2" key="1">
    <citation type="submission" date="2024-06" db="EMBL/GenBank/DDBJ databases">
        <title>Genomic Encyclopedia of Type Strains, Phase IV (KMG-IV): sequencing the most valuable type-strain genomes for metagenomic binning, comparative biology and taxonomic classification.</title>
        <authorList>
            <person name="Goeker M."/>
        </authorList>
    </citation>
    <scope>NUCLEOTIDE SEQUENCE [LARGE SCALE GENOMIC DNA]</scope>
    <source>
        <strain evidence="1 2">DSM 21331</strain>
    </source>
</reference>